<name>A0A162LXC2_9BACL</name>
<comment type="caution">
    <text evidence="3">The sequence shown here is derived from an EMBL/GenBank/DDBJ whole genome shotgun (WGS) entry which is preliminary data.</text>
</comment>
<dbReference type="EMBL" id="LVJI01000048">
    <property type="protein sequence ID" value="OAB41227.1"/>
    <property type="molecule type" value="Genomic_DNA"/>
</dbReference>
<dbReference type="InterPro" id="IPR023198">
    <property type="entry name" value="PGP-like_dom2"/>
</dbReference>
<dbReference type="PANTHER" id="PTHR46470:SF4">
    <property type="entry name" value="5-AMINO-6-(5-PHOSPHO-D-RIBITYLAMINO)URACIL PHOSPHATASE YIGB"/>
    <property type="match status" value="1"/>
</dbReference>
<dbReference type="InterPro" id="IPR041492">
    <property type="entry name" value="HAD_2"/>
</dbReference>
<dbReference type="Gene3D" id="3.40.50.1000">
    <property type="entry name" value="HAD superfamily/HAD-like"/>
    <property type="match status" value="1"/>
</dbReference>
<organism evidence="3 4">
    <name type="scientific">Paenibacillus antarcticus</name>
    <dbReference type="NCBI Taxonomy" id="253703"/>
    <lineage>
        <taxon>Bacteria</taxon>
        <taxon>Bacillati</taxon>
        <taxon>Bacillota</taxon>
        <taxon>Bacilli</taxon>
        <taxon>Bacillales</taxon>
        <taxon>Paenibacillaceae</taxon>
        <taxon>Paenibacillus</taxon>
    </lineage>
</organism>
<dbReference type="Gene3D" id="1.10.150.240">
    <property type="entry name" value="Putative phosphatase, domain 2"/>
    <property type="match status" value="1"/>
</dbReference>
<dbReference type="SFLD" id="SFLDG01129">
    <property type="entry name" value="C1.5:_HAD__Beta-PGM__Phosphata"/>
    <property type="match status" value="1"/>
</dbReference>
<dbReference type="SUPFAM" id="SSF56784">
    <property type="entry name" value="HAD-like"/>
    <property type="match status" value="1"/>
</dbReference>
<sequence>MFRSDSYVNTRQQILFDLDDTLIHCNKYFGLILDEFYAIIQQWFAEYELTTTEIRQKQIEIDIASVHNVGFKSGNFPASLINTYRYFSQKCPRLINPQEEDQLMKLGLSVYDLEVEPYPRMIETLESLKSDGHKLYLYTGGETAIQQRKIDQMKLNMYFDERIYIREHKNTHALEQILQSGLFDRSSTWMIGNSLRTDVIPALTAGIASIHIQISNEWEYNIVELERSPDHILYTVSSIEEVPEMIDHKIEQENKQRTLN</sequence>
<evidence type="ECO:0000256" key="2">
    <source>
        <dbReference type="ARBA" id="ARBA00022842"/>
    </source>
</evidence>
<dbReference type="Proteomes" id="UP000077355">
    <property type="component" value="Unassembled WGS sequence"/>
</dbReference>
<dbReference type="InterPro" id="IPR023214">
    <property type="entry name" value="HAD_sf"/>
</dbReference>
<dbReference type="Pfam" id="PF13419">
    <property type="entry name" value="HAD_2"/>
    <property type="match status" value="1"/>
</dbReference>
<gene>
    <name evidence="3" type="ORF">PBAT_22005</name>
</gene>
<dbReference type="InterPro" id="IPR051400">
    <property type="entry name" value="HAD-like_hydrolase"/>
</dbReference>
<dbReference type="PANTHER" id="PTHR46470">
    <property type="entry name" value="N-ACYLNEURAMINATE-9-PHOSPHATASE"/>
    <property type="match status" value="1"/>
</dbReference>
<evidence type="ECO:0000313" key="3">
    <source>
        <dbReference type="EMBL" id="OAB41227.1"/>
    </source>
</evidence>
<reference evidence="3 4" key="1">
    <citation type="submission" date="2016-03" db="EMBL/GenBank/DDBJ databases">
        <title>Draft genome sequence of Paenibacillus antarcticus CECT 5836.</title>
        <authorList>
            <person name="Shin S.-K."/>
            <person name="Yi H."/>
        </authorList>
    </citation>
    <scope>NUCLEOTIDE SEQUENCE [LARGE SCALE GENOMIC DNA]</scope>
    <source>
        <strain evidence="3 4">CECT 5836</strain>
    </source>
</reference>
<protein>
    <submittedName>
        <fullName evidence="3">HAD family hydrolase</fullName>
    </submittedName>
</protein>
<evidence type="ECO:0000256" key="1">
    <source>
        <dbReference type="ARBA" id="ARBA00022801"/>
    </source>
</evidence>
<proteinExistence type="predicted"/>
<dbReference type="AlphaFoldDB" id="A0A162LXC2"/>
<evidence type="ECO:0000313" key="4">
    <source>
        <dbReference type="Proteomes" id="UP000077355"/>
    </source>
</evidence>
<dbReference type="InterPro" id="IPR036412">
    <property type="entry name" value="HAD-like_sf"/>
</dbReference>
<keyword evidence="1 3" id="KW-0378">Hydrolase</keyword>
<accession>A0A162LXC2</accession>
<dbReference type="SFLD" id="SFLDS00003">
    <property type="entry name" value="Haloacid_Dehalogenase"/>
    <property type="match status" value="1"/>
</dbReference>
<keyword evidence="4" id="KW-1185">Reference proteome</keyword>
<keyword evidence="2" id="KW-0460">Magnesium</keyword>
<dbReference type="GO" id="GO:0016787">
    <property type="term" value="F:hydrolase activity"/>
    <property type="evidence" value="ECO:0007669"/>
    <property type="project" value="UniProtKB-KW"/>
</dbReference>